<reference evidence="1 2" key="1">
    <citation type="submission" date="2022-03" db="EMBL/GenBank/DDBJ databases">
        <title>Draft genome sequence of Furfurilactobacillus curtus JCM 31185.</title>
        <authorList>
            <person name="Suzuki S."/>
            <person name="Endo A."/>
            <person name="Kajikawa A."/>
        </authorList>
    </citation>
    <scope>NUCLEOTIDE SEQUENCE [LARGE SCALE GENOMIC DNA]</scope>
    <source>
        <strain evidence="1 2">JCM 31185</strain>
    </source>
</reference>
<evidence type="ECO:0000313" key="2">
    <source>
        <dbReference type="Proteomes" id="UP001628078"/>
    </source>
</evidence>
<name>A0ABQ5JME1_9LACO</name>
<dbReference type="EMBL" id="BQXO01000002">
    <property type="protein sequence ID" value="GKT05360.1"/>
    <property type="molecule type" value="Genomic_DNA"/>
</dbReference>
<proteinExistence type="predicted"/>
<gene>
    <name evidence="1" type="ORF">JCM31185_06490</name>
</gene>
<dbReference type="Proteomes" id="UP001628078">
    <property type="component" value="Unassembled WGS sequence"/>
</dbReference>
<accession>A0ABQ5JME1</accession>
<keyword evidence="2" id="KW-1185">Reference proteome</keyword>
<organism evidence="1 2">
    <name type="scientific">Furfurilactobacillus curtus</name>
    <dbReference type="NCBI Taxonomy" id="1746200"/>
    <lineage>
        <taxon>Bacteria</taxon>
        <taxon>Bacillati</taxon>
        <taxon>Bacillota</taxon>
        <taxon>Bacilli</taxon>
        <taxon>Lactobacillales</taxon>
        <taxon>Lactobacillaceae</taxon>
        <taxon>Furfurilactobacillus</taxon>
    </lineage>
</organism>
<evidence type="ECO:0000313" key="1">
    <source>
        <dbReference type="EMBL" id="GKT05360.1"/>
    </source>
</evidence>
<protein>
    <submittedName>
        <fullName evidence="1">Uncharacterized protein</fullName>
    </submittedName>
</protein>
<comment type="caution">
    <text evidence="1">The sequence shown here is derived from an EMBL/GenBank/DDBJ whole genome shotgun (WGS) entry which is preliminary data.</text>
</comment>
<sequence length="60" mass="6685">MNDTYTYEEINVERGSLLQRKSVSALFLTSFLEMNALVKTKTITTLVQTGLMGGVWLTLG</sequence>